<evidence type="ECO:0000313" key="1">
    <source>
        <dbReference type="EMBL" id="KHN03633.1"/>
    </source>
</evidence>
<feature type="non-terminal residue" evidence="1">
    <location>
        <position position="78"/>
    </location>
</feature>
<name>A0A0B2P7I0_GLYSO</name>
<accession>A0A0B2P7I0</accession>
<dbReference type="Proteomes" id="UP000053555">
    <property type="component" value="Unassembled WGS sequence"/>
</dbReference>
<feature type="non-terminal residue" evidence="1">
    <location>
        <position position="1"/>
    </location>
</feature>
<dbReference type="AlphaFoldDB" id="A0A0B2P7I0"/>
<reference evidence="1" key="1">
    <citation type="submission" date="2014-07" db="EMBL/GenBank/DDBJ databases">
        <title>Identification of a novel salt tolerance gene in wild soybean by whole-genome sequencing.</title>
        <authorList>
            <person name="Lam H.-M."/>
            <person name="Qi X."/>
            <person name="Li M.-W."/>
            <person name="Liu X."/>
            <person name="Xie M."/>
            <person name="Ni M."/>
            <person name="Xu X."/>
        </authorList>
    </citation>
    <scope>NUCLEOTIDE SEQUENCE [LARGE SCALE GENOMIC DNA]</scope>
    <source>
        <tissue evidence="1">Root</tissue>
    </source>
</reference>
<dbReference type="EMBL" id="KN669767">
    <property type="protein sequence ID" value="KHN03633.1"/>
    <property type="molecule type" value="Genomic_DNA"/>
</dbReference>
<proteinExistence type="predicted"/>
<gene>
    <name evidence="1" type="ORF">glysoja_031130</name>
</gene>
<organism evidence="1">
    <name type="scientific">Glycine soja</name>
    <name type="common">Wild soybean</name>
    <dbReference type="NCBI Taxonomy" id="3848"/>
    <lineage>
        <taxon>Eukaryota</taxon>
        <taxon>Viridiplantae</taxon>
        <taxon>Streptophyta</taxon>
        <taxon>Embryophyta</taxon>
        <taxon>Tracheophyta</taxon>
        <taxon>Spermatophyta</taxon>
        <taxon>Magnoliopsida</taxon>
        <taxon>eudicotyledons</taxon>
        <taxon>Gunneridae</taxon>
        <taxon>Pentapetalae</taxon>
        <taxon>rosids</taxon>
        <taxon>fabids</taxon>
        <taxon>Fabales</taxon>
        <taxon>Fabaceae</taxon>
        <taxon>Papilionoideae</taxon>
        <taxon>50 kb inversion clade</taxon>
        <taxon>NPAAA clade</taxon>
        <taxon>indigoferoid/millettioid clade</taxon>
        <taxon>Phaseoleae</taxon>
        <taxon>Glycine</taxon>
        <taxon>Glycine subgen. Soja</taxon>
    </lineage>
</organism>
<sequence length="78" mass="8992">EVVHLTNHKKDKVGLMAIKIDHEKAYDHLLWEFVKDSLEDVGFPNHLTQVIWSCISSTSMKALWNGEALESFSPTRRL</sequence>
<protein>
    <submittedName>
        <fullName evidence="1">Uncharacterized protein</fullName>
    </submittedName>
</protein>